<dbReference type="PROSITE" id="PS50056">
    <property type="entry name" value="TYR_PHOSPHATASE_2"/>
    <property type="match status" value="1"/>
</dbReference>
<dbReference type="EMBL" id="KZ994278">
    <property type="protein sequence ID" value="RKO93342.1"/>
    <property type="molecule type" value="Genomic_DNA"/>
</dbReference>
<evidence type="ECO:0000256" key="2">
    <source>
        <dbReference type="ARBA" id="ARBA00013064"/>
    </source>
</evidence>
<dbReference type="Gene3D" id="3.90.190.10">
    <property type="entry name" value="Protein tyrosine phosphatase superfamily"/>
    <property type="match status" value="1"/>
</dbReference>
<keyword evidence="5" id="KW-0904">Protein phosphatase</keyword>
<evidence type="ECO:0000256" key="9">
    <source>
        <dbReference type="ARBA" id="ARBA00051722"/>
    </source>
</evidence>
<keyword evidence="6" id="KW-1015">Disulfide bond</keyword>
<dbReference type="PANTHER" id="PTHR23339">
    <property type="entry name" value="TYROSINE SPECIFIC PROTEIN PHOSPHATASE AND DUAL SPECIFICITY PROTEIN PHOSPHATASE"/>
    <property type="match status" value="1"/>
</dbReference>
<keyword evidence="12" id="KW-1185">Reference proteome</keyword>
<feature type="non-terminal residue" evidence="11">
    <location>
        <position position="1"/>
    </location>
</feature>
<evidence type="ECO:0000256" key="1">
    <source>
        <dbReference type="ARBA" id="ARBA00009580"/>
    </source>
</evidence>
<proteinExistence type="inferred from homology"/>
<evidence type="ECO:0000313" key="11">
    <source>
        <dbReference type="EMBL" id="RKO93342.1"/>
    </source>
</evidence>
<protein>
    <recommendedName>
        <fullName evidence="2">protein-tyrosine-phosphatase</fullName>
        <ecNumber evidence="2">3.1.3.48</ecNumber>
    </recommendedName>
</protein>
<evidence type="ECO:0000256" key="3">
    <source>
        <dbReference type="ARBA" id="ARBA00022481"/>
    </source>
</evidence>
<evidence type="ECO:0000259" key="10">
    <source>
        <dbReference type="PROSITE" id="PS50056"/>
    </source>
</evidence>
<reference evidence="12" key="1">
    <citation type="journal article" date="2018" name="Nat. Microbiol.">
        <title>Leveraging single-cell genomics to expand the fungal tree of life.</title>
        <authorList>
            <person name="Ahrendt S.R."/>
            <person name="Quandt C.A."/>
            <person name="Ciobanu D."/>
            <person name="Clum A."/>
            <person name="Salamov A."/>
            <person name="Andreopoulos B."/>
            <person name="Cheng J.F."/>
            <person name="Woyke T."/>
            <person name="Pelin A."/>
            <person name="Henrissat B."/>
            <person name="Reynolds N.K."/>
            <person name="Benny G.L."/>
            <person name="Smith M.E."/>
            <person name="James T.Y."/>
            <person name="Grigoriev I.V."/>
        </authorList>
    </citation>
    <scope>NUCLEOTIDE SEQUENCE [LARGE SCALE GENOMIC DNA]</scope>
</reference>
<gene>
    <name evidence="11" type="ORF">BDK51DRAFT_14161</name>
</gene>
<keyword evidence="3" id="KW-0488">Methylation</keyword>
<accession>A0A4P9WLP2</accession>
<dbReference type="GO" id="GO:0004725">
    <property type="term" value="F:protein tyrosine phosphatase activity"/>
    <property type="evidence" value="ECO:0007669"/>
    <property type="project" value="UniProtKB-EC"/>
</dbReference>
<sequence>LPNMPTLIEHKHMRFLIFDAPYERDLELYLKEIERHGVTDVVQVRDPTYDRNVFEDHSITVHNWAFPDGDALPANIVAAWVKLVESKFGVKTKSSDNIAKPKKAIGVHGVAGLGRARVLVAMALIESGMAPLDSVIFIRERRQSAINARQLKYIETYKRKSKDK</sequence>
<keyword evidence="7" id="KW-0449">Lipoprotein</keyword>
<evidence type="ECO:0000256" key="8">
    <source>
        <dbReference type="ARBA" id="ARBA00023289"/>
    </source>
</evidence>
<feature type="non-terminal residue" evidence="11">
    <location>
        <position position="164"/>
    </location>
</feature>
<dbReference type="FunFam" id="3.90.190.10:FF:000086">
    <property type="entry name" value="Protein tyrosine phosphatase-like protein"/>
    <property type="match status" value="1"/>
</dbReference>
<name>A0A4P9WLP2_9FUNG</name>
<evidence type="ECO:0000256" key="6">
    <source>
        <dbReference type="ARBA" id="ARBA00023157"/>
    </source>
</evidence>
<dbReference type="GO" id="GO:0005737">
    <property type="term" value="C:cytoplasm"/>
    <property type="evidence" value="ECO:0007669"/>
    <property type="project" value="UniProtKB-ARBA"/>
</dbReference>
<dbReference type="Proteomes" id="UP000269721">
    <property type="component" value="Unassembled WGS sequence"/>
</dbReference>
<comment type="similarity">
    <text evidence="1">Belongs to the protein-tyrosine phosphatase family.</text>
</comment>
<dbReference type="SUPFAM" id="SSF52799">
    <property type="entry name" value="(Phosphotyrosine protein) phosphatases II"/>
    <property type="match status" value="1"/>
</dbReference>
<dbReference type="OrthoDB" id="5632at2759"/>
<evidence type="ECO:0000256" key="7">
    <source>
        <dbReference type="ARBA" id="ARBA00023288"/>
    </source>
</evidence>
<dbReference type="AlphaFoldDB" id="A0A4P9WLP2"/>
<dbReference type="InterPro" id="IPR050561">
    <property type="entry name" value="PTP"/>
</dbReference>
<evidence type="ECO:0000313" key="12">
    <source>
        <dbReference type="Proteomes" id="UP000269721"/>
    </source>
</evidence>
<dbReference type="CDD" id="cd14500">
    <property type="entry name" value="PTP-IVa"/>
    <property type="match status" value="1"/>
</dbReference>
<dbReference type="InterPro" id="IPR000387">
    <property type="entry name" value="Tyr_Pase_dom"/>
</dbReference>
<organism evidence="11 12">
    <name type="scientific">Blyttiomyces helicus</name>
    <dbReference type="NCBI Taxonomy" id="388810"/>
    <lineage>
        <taxon>Eukaryota</taxon>
        <taxon>Fungi</taxon>
        <taxon>Fungi incertae sedis</taxon>
        <taxon>Chytridiomycota</taxon>
        <taxon>Chytridiomycota incertae sedis</taxon>
        <taxon>Chytridiomycetes</taxon>
        <taxon>Chytridiomycetes incertae sedis</taxon>
        <taxon>Blyttiomyces</taxon>
    </lineage>
</organism>
<dbReference type="EC" id="3.1.3.48" evidence="2"/>
<keyword evidence="8" id="KW-0636">Prenylation</keyword>
<feature type="domain" description="Tyrosine specific protein phosphatases" evidence="10">
    <location>
        <begin position="78"/>
        <end position="153"/>
    </location>
</feature>
<evidence type="ECO:0000256" key="5">
    <source>
        <dbReference type="ARBA" id="ARBA00022912"/>
    </source>
</evidence>
<keyword evidence="4" id="KW-0378">Hydrolase</keyword>
<evidence type="ECO:0000256" key="4">
    <source>
        <dbReference type="ARBA" id="ARBA00022801"/>
    </source>
</evidence>
<dbReference type="InterPro" id="IPR029021">
    <property type="entry name" value="Prot-tyrosine_phosphatase-like"/>
</dbReference>
<comment type="catalytic activity">
    <reaction evidence="9">
        <text>O-phospho-L-tyrosyl-[protein] + H2O = L-tyrosyl-[protein] + phosphate</text>
        <dbReference type="Rhea" id="RHEA:10684"/>
        <dbReference type="Rhea" id="RHEA-COMP:10136"/>
        <dbReference type="Rhea" id="RHEA-COMP:20101"/>
        <dbReference type="ChEBI" id="CHEBI:15377"/>
        <dbReference type="ChEBI" id="CHEBI:43474"/>
        <dbReference type="ChEBI" id="CHEBI:46858"/>
        <dbReference type="ChEBI" id="CHEBI:61978"/>
        <dbReference type="EC" id="3.1.3.48"/>
    </reaction>
</comment>